<sequence length="211" mass="22964">MTESLSNTGSTAELTVSEENITFAAGSESETVVKNLSNVSEITIKETEAGQFTIRTTEDQPLTDDEREQARTIAVTNETVAQALDGMDEYELSVEPVQQLNASASDQRSFDVVTQPNGTNGELAIRDNTTNDQGDGLVTIERDSNYVEDRAVVHVRQSGATDRHNLKYTVDVDLANSTVTGVTDWENVRQDSATVDVTGKLNTTEIVDRTS</sequence>
<dbReference type="PATRIC" id="fig|29540.5.peg.741"/>
<protein>
    <submittedName>
        <fullName evidence="1">Uncharacterized protein</fullName>
    </submittedName>
</protein>
<dbReference type="EMBL" id="AOIO01000011">
    <property type="protein sequence ID" value="ELZ04848.1"/>
    <property type="molecule type" value="Genomic_DNA"/>
</dbReference>
<dbReference type="eggNOG" id="arCOG09141">
    <property type="taxonomic scope" value="Archaea"/>
</dbReference>
<proteinExistence type="predicted"/>
<gene>
    <name evidence="1" type="ORF">C481_03677</name>
</gene>
<comment type="caution">
    <text evidence="1">The sequence shown here is derived from an EMBL/GenBank/DDBJ whole genome shotgun (WGS) entry which is preliminary data.</text>
</comment>
<organism evidence="1 2">
    <name type="scientific">Natrialba asiatica (strain ATCC 700177 / DSM 12278 / JCM 9576 / FERM P-10747 / NBRC 102637 / 172P1)</name>
    <dbReference type="NCBI Taxonomy" id="29540"/>
    <lineage>
        <taxon>Archaea</taxon>
        <taxon>Methanobacteriati</taxon>
        <taxon>Methanobacteriota</taxon>
        <taxon>Stenosarchaea group</taxon>
        <taxon>Halobacteria</taxon>
        <taxon>Halobacteriales</taxon>
        <taxon>Natrialbaceae</taxon>
        <taxon>Natrialba</taxon>
    </lineage>
</organism>
<name>M0B3M7_NATA1</name>
<evidence type="ECO:0000313" key="2">
    <source>
        <dbReference type="Proteomes" id="UP000011554"/>
    </source>
</evidence>
<dbReference type="AlphaFoldDB" id="M0B3M7"/>
<accession>M0B3M7</accession>
<dbReference type="Proteomes" id="UP000011554">
    <property type="component" value="Unassembled WGS sequence"/>
</dbReference>
<evidence type="ECO:0000313" key="1">
    <source>
        <dbReference type="EMBL" id="ELZ04848.1"/>
    </source>
</evidence>
<keyword evidence="2" id="KW-1185">Reference proteome</keyword>
<reference evidence="1 2" key="1">
    <citation type="journal article" date="2014" name="PLoS Genet.">
        <title>Phylogenetically driven sequencing of extremely halophilic archaea reveals strategies for static and dynamic osmo-response.</title>
        <authorList>
            <person name="Becker E.A."/>
            <person name="Seitzer P.M."/>
            <person name="Tritt A."/>
            <person name="Larsen D."/>
            <person name="Krusor M."/>
            <person name="Yao A.I."/>
            <person name="Wu D."/>
            <person name="Madern D."/>
            <person name="Eisen J.A."/>
            <person name="Darling A.E."/>
            <person name="Facciotti M.T."/>
        </authorList>
    </citation>
    <scope>NUCLEOTIDE SEQUENCE [LARGE SCALE GENOMIC DNA]</scope>
    <source>
        <strain evidence="1 2">DSM 12278</strain>
    </source>
</reference>